<keyword evidence="1" id="KW-0560">Oxidoreductase</keyword>
<evidence type="ECO:0000313" key="2">
    <source>
        <dbReference type="Proteomes" id="UP001305702"/>
    </source>
</evidence>
<protein>
    <submittedName>
        <fullName evidence="1">Phytanoyl-CoA dioxygenase family protein</fullName>
    </submittedName>
</protein>
<proteinExistence type="predicted"/>
<dbReference type="AlphaFoldDB" id="A0AA96LIK6"/>
<dbReference type="GO" id="GO:0005506">
    <property type="term" value="F:iron ion binding"/>
    <property type="evidence" value="ECO:0007669"/>
    <property type="project" value="UniProtKB-ARBA"/>
</dbReference>
<dbReference type="Pfam" id="PF05721">
    <property type="entry name" value="PhyH"/>
    <property type="match status" value="1"/>
</dbReference>
<dbReference type="Proteomes" id="UP001305702">
    <property type="component" value="Chromosome"/>
</dbReference>
<dbReference type="SUPFAM" id="SSF51197">
    <property type="entry name" value="Clavaminate synthase-like"/>
    <property type="match status" value="1"/>
</dbReference>
<keyword evidence="1" id="KW-0223">Dioxygenase</keyword>
<evidence type="ECO:0000313" key="1">
    <source>
        <dbReference type="EMBL" id="WNQ13920.1"/>
    </source>
</evidence>
<keyword evidence="2" id="KW-1185">Reference proteome</keyword>
<dbReference type="InterPro" id="IPR008775">
    <property type="entry name" value="Phytyl_CoA_dOase-like"/>
</dbReference>
<dbReference type="PANTHER" id="PTHR20883:SF46">
    <property type="entry name" value="PHYTANOYL-COA HYDROXYLASE"/>
    <property type="match status" value="1"/>
</dbReference>
<dbReference type="RefSeq" id="WP_315607701.1">
    <property type="nucleotide sequence ID" value="NZ_CP130318.1"/>
</dbReference>
<accession>A0AA96LIK6</accession>
<gene>
    <name evidence="1" type="ORF">MJA45_13155</name>
</gene>
<organism evidence="1 2">
    <name type="scientific">Paenibacillus aurantius</name>
    <dbReference type="NCBI Taxonomy" id="2918900"/>
    <lineage>
        <taxon>Bacteria</taxon>
        <taxon>Bacillati</taxon>
        <taxon>Bacillota</taxon>
        <taxon>Bacilli</taxon>
        <taxon>Bacillales</taxon>
        <taxon>Paenibacillaceae</taxon>
        <taxon>Paenibacillus</taxon>
    </lineage>
</organism>
<dbReference type="GO" id="GO:0016706">
    <property type="term" value="F:2-oxoglutarate-dependent dioxygenase activity"/>
    <property type="evidence" value="ECO:0007669"/>
    <property type="project" value="UniProtKB-ARBA"/>
</dbReference>
<name>A0AA96LIK6_9BACL</name>
<reference evidence="1 2" key="1">
    <citation type="submission" date="2022-02" db="EMBL/GenBank/DDBJ databases">
        <title>Paenibacillus sp. MBLB1776 Whole Genome Shotgun Sequencing.</title>
        <authorList>
            <person name="Hwang C.Y."/>
            <person name="Cho E.-S."/>
            <person name="Seo M.-J."/>
        </authorList>
    </citation>
    <scope>NUCLEOTIDE SEQUENCE [LARGE SCALE GENOMIC DNA]</scope>
    <source>
        <strain evidence="1 2">MBLB1776</strain>
    </source>
</reference>
<dbReference type="Gene3D" id="2.60.120.620">
    <property type="entry name" value="q2cbj1_9rhob like domain"/>
    <property type="match status" value="1"/>
</dbReference>
<sequence>MSMEAKDPEMLIADAAVQESITEEQQQFFLDNGFLVIRNVLRGAELELIQAEMMKLVDQGAAGMAGDPDYSYGTGVKSGGRILKRIEYVIDKSDPMKALLGQPFILRSVEKLQGRNFIPTWDSMVLKMPDEGIIVPWHRDAEVPEGADPAKPIFNVDFYLDDADLRSCLWVIPGSNRWSQEQAALRCKREGFDTSDAIPVPMRAGDVILHDITVVHGSPSGDGNALRRTVYYEFRPGDTEAEFGPHTLEYLSLKQHMLVDCLERRKAAGYAKGETAFEYRPHGAFRLHGVRKPPTYRYAHADYWRQG</sequence>
<dbReference type="KEGG" id="paun:MJA45_13155"/>
<dbReference type="EMBL" id="CP130318">
    <property type="protein sequence ID" value="WNQ13920.1"/>
    <property type="molecule type" value="Genomic_DNA"/>
</dbReference>
<dbReference type="PANTHER" id="PTHR20883">
    <property type="entry name" value="PHYTANOYL-COA DIOXYGENASE DOMAIN CONTAINING 1"/>
    <property type="match status" value="1"/>
</dbReference>